<gene>
    <name evidence="5" type="ORF">J21TS3_49330</name>
</gene>
<dbReference type="Pfam" id="PF13205">
    <property type="entry name" value="Big_5"/>
    <property type="match status" value="1"/>
</dbReference>
<feature type="region of interest" description="Disordered" evidence="2">
    <location>
        <begin position="212"/>
        <end position="234"/>
    </location>
</feature>
<dbReference type="Gene3D" id="2.60.40.10">
    <property type="entry name" value="Immunoglobulins"/>
    <property type="match status" value="2"/>
</dbReference>
<feature type="compositionally biased region" description="Polar residues" evidence="2">
    <location>
        <begin position="491"/>
        <end position="510"/>
    </location>
</feature>
<feature type="domain" description="Fibronectin type-III" evidence="4">
    <location>
        <begin position="1054"/>
        <end position="1147"/>
    </location>
</feature>
<dbReference type="InterPro" id="IPR015914">
    <property type="entry name" value="PAPs_N"/>
</dbReference>
<dbReference type="InterPro" id="IPR008963">
    <property type="entry name" value="Purple_acid_Pase-like_N"/>
</dbReference>
<evidence type="ECO:0000313" key="6">
    <source>
        <dbReference type="Proteomes" id="UP000680638"/>
    </source>
</evidence>
<feature type="region of interest" description="Disordered" evidence="2">
    <location>
        <begin position="490"/>
        <end position="520"/>
    </location>
</feature>
<dbReference type="InterPro" id="IPR036116">
    <property type="entry name" value="FN3_sf"/>
</dbReference>
<accession>A0ABQ4M3R9</accession>
<evidence type="ECO:0000313" key="5">
    <source>
        <dbReference type="EMBL" id="GIO70112.1"/>
    </source>
</evidence>
<dbReference type="InterPro" id="IPR032812">
    <property type="entry name" value="SbsA_Ig"/>
</dbReference>
<dbReference type="InterPro" id="IPR003961">
    <property type="entry name" value="FN3_dom"/>
</dbReference>
<dbReference type="PANTHER" id="PTHR45867">
    <property type="entry name" value="PURPLE ACID PHOSPHATASE"/>
    <property type="match status" value="1"/>
</dbReference>
<dbReference type="Gene3D" id="3.60.21.10">
    <property type="match status" value="1"/>
</dbReference>
<dbReference type="SUPFAM" id="SSF49363">
    <property type="entry name" value="Purple acid phosphatase, N-terminal domain"/>
    <property type="match status" value="1"/>
</dbReference>
<dbReference type="InterPro" id="IPR004843">
    <property type="entry name" value="Calcineurin-like_PHP"/>
</dbReference>
<name>A0ABQ4M3R9_9BACL</name>
<dbReference type="InterPro" id="IPR029052">
    <property type="entry name" value="Metallo-depent_PP-like"/>
</dbReference>
<dbReference type="SUPFAM" id="SSF56300">
    <property type="entry name" value="Metallo-dependent phosphatases"/>
    <property type="match status" value="1"/>
</dbReference>
<dbReference type="EMBL" id="BORW01000047">
    <property type="protein sequence ID" value="GIO70112.1"/>
    <property type="molecule type" value="Genomic_DNA"/>
</dbReference>
<evidence type="ECO:0000256" key="3">
    <source>
        <dbReference type="SAM" id="SignalP"/>
    </source>
</evidence>
<dbReference type="Pfam" id="PF00041">
    <property type="entry name" value="fn3"/>
    <property type="match status" value="2"/>
</dbReference>
<dbReference type="InterPro" id="IPR013783">
    <property type="entry name" value="Ig-like_fold"/>
</dbReference>
<dbReference type="Gene3D" id="2.60.40.380">
    <property type="entry name" value="Purple acid phosphatase-like, N-terminal"/>
    <property type="match status" value="1"/>
</dbReference>
<protein>
    <recommendedName>
        <fullName evidence="4">Fibronectin type-III domain-containing protein</fullName>
    </recommendedName>
</protein>
<keyword evidence="6" id="KW-1185">Reference proteome</keyword>
<feature type="domain" description="Fibronectin type-III" evidence="4">
    <location>
        <begin position="228"/>
        <end position="313"/>
    </location>
</feature>
<keyword evidence="1 3" id="KW-0732">Signal</keyword>
<sequence length="1147" mass="123695">MGTFSWKRCQKVLSLLLAVFVLALPIQGTSHADGKAAPVPLAEWKFASNPTDLGVFPATGGVHQQASNLQPVPPRLYYDWDNDLKAIRYQGWHPEAGKEKYWLASLSTKGYHNIALSSAQQGRGTTGPRDFRVQFSTDRENWTNITGSGTNVPDLVLSPDTPSALNEIPLPPAAYDQAQLYIRWLVVTDASTSGSTIGDRGSSQLISITVTGEPKETTPGSDQEAPSVPGSLAAGEVTSGSVKLTWSASTDNVAVTGYNVYRDGTKAGSTNGVSYTDSGLEANTGYKYTVTAFDAAGNESGPSAAVNVKTLGATPPQEQAVLAEWIFSNSGTGGVFPATGGVNQGSSSFRNVGGYFEDYDAGQHSISYQGWDNGSGKKYWLAALSTKGYEQIAVSSQQTSSGTGPRDFKVQISSDSQNWTDVPGTALKMSLSSFNCANDACKLKEAALPAAANDRDLLYIRWVVSSNTNTKGSQGIGSTGSSLIKDIRVTGKTQGNGPGETPTTVLSQSPKPGESSVLPSAPVSVTFNKAVSLNAGSGVSITDKNNNPLGSVTVEVVNGNTLNIKHPAFAYGQTYTVKVPKELVRGRDDQVPLSQDLSWRFTIQNTQGTAVVPKLINMTLNGDAKTSRSFAWYTDVTTPSVVQVVEASKAAGGGFPEQEALTFQGATEEVQTYVTKADRTSNKKKKFYSHKATAAGLVPGTAYKYRVGSGAADSWSAVGSFTTDAAGAQPFRFIVGSDSQASSKTDFEPWADTFKKAVQTIGNPKFLINAGDLVDNGDLEEQWQWMLGVAQDQLLNVPIVPVLGGHEVQDYDGDETTSNSNFYHHFNLPKQVVANTHDGSVYSFEYGDALFLVFNSQYAGELAGNGKDIKEQDPQFADQVEWMKYVVAKSNAKWKFVAFHKGPYSAGDNAGEWEDDRVQFYKRVLVPAFDEMGIDMVFEAHDHMYMRSYQMLDDKVVPTSQITYDAEGNAVNPKGTVYLMSNALGDKFYTKYPGYNDYFAAIDAQPNKKMFTDVSVSGDVLKMKAYTAAKKDEKPGDNGVKLYDQYGIKRTDTKPAKVQNASVQQSGGKAVLSWKAPSSGSEPVRGFRIYEKNGKIKPYWNAYVKAEAGKTDYSFSVGNIKASETYEFVIRAVGSRINSDPVEVRLN</sequence>
<feature type="signal peptide" evidence="3">
    <location>
        <begin position="1"/>
        <end position="32"/>
    </location>
</feature>
<dbReference type="PROSITE" id="PS50853">
    <property type="entry name" value="FN3"/>
    <property type="match status" value="2"/>
</dbReference>
<dbReference type="Pfam" id="PF00149">
    <property type="entry name" value="Metallophos"/>
    <property type="match status" value="1"/>
</dbReference>
<comment type="caution">
    <text evidence="5">The sequence shown here is derived from an EMBL/GenBank/DDBJ whole genome shotgun (WGS) entry which is preliminary data.</text>
</comment>
<dbReference type="Pfam" id="PF16656">
    <property type="entry name" value="Pur_ac_phosph_N"/>
    <property type="match status" value="1"/>
</dbReference>
<proteinExistence type="predicted"/>
<organism evidence="5 6">
    <name type="scientific">Paenibacillus cookii</name>
    <dbReference type="NCBI Taxonomy" id="157839"/>
    <lineage>
        <taxon>Bacteria</taxon>
        <taxon>Bacillati</taxon>
        <taxon>Bacillota</taxon>
        <taxon>Bacilli</taxon>
        <taxon>Bacillales</taxon>
        <taxon>Paenibacillaceae</taxon>
        <taxon>Paenibacillus</taxon>
    </lineage>
</organism>
<reference evidence="5 6" key="1">
    <citation type="submission" date="2021-03" db="EMBL/GenBank/DDBJ databases">
        <title>Antimicrobial resistance genes in bacteria isolated from Japanese honey, and their potential for conferring macrolide and lincosamide resistance in the American foulbrood pathogen Paenibacillus larvae.</title>
        <authorList>
            <person name="Okamoto M."/>
            <person name="Kumagai M."/>
            <person name="Kanamori H."/>
            <person name="Takamatsu D."/>
        </authorList>
    </citation>
    <scope>NUCLEOTIDE SEQUENCE [LARGE SCALE GENOMIC DNA]</scope>
    <source>
        <strain evidence="5 6">J21TS3</strain>
    </source>
</reference>
<evidence type="ECO:0000256" key="2">
    <source>
        <dbReference type="SAM" id="MobiDB-lite"/>
    </source>
</evidence>
<dbReference type="PANTHER" id="PTHR45867:SF3">
    <property type="entry name" value="ACID PHOSPHATASE TYPE 7"/>
    <property type="match status" value="1"/>
</dbReference>
<feature type="chain" id="PRO_5047481704" description="Fibronectin type-III domain-containing protein" evidence="3">
    <location>
        <begin position="33"/>
        <end position="1147"/>
    </location>
</feature>
<evidence type="ECO:0000259" key="4">
    <source>
        <dbReference type="PROSITE" id="PS50853"/>
    </source>
</evidence>
<dbReference type="RefSeq" id="WP_212952654.1">
    <property type="nucleotide sequence ID" value="NZ_BORW01000047.1"/>
</dbReference>
<dbReference type="SUPFAM" id="SSF49265">
    <property type="entry name" value="Fibronectin type III"/>
    <property type="match status" value="1"/>
</dbReference>
<dbReference type="Proteomes" id="UP000680638">
    <property type="component" value="Unassembled WGS sequence"/>
</dbReference>
<dbReference type="CDD" id="cd00063">
    <property type="entry name" value="FN3"/>
    <property type="match status" value="2"/>
</dbReference>
<dbReference type="SMART" id="SM00060">
    <property type="entry name" value="FN3"/>
    <property type="match status" value="2"/>
</dbReference>
<evidence type="ECO:0000256" key="1">
    <source>
        <dbReference type="ARBA" id="ARBA00022729"/>
    </source>
</evidence>